<feature type="transmembrane region" description="Helical" evidence="1">
    <location>
        <begin position="6"/>
        <end position="22"/>
    </location>
</feature>
<keyword evidence="1" id="KW-0812">Transmembrane</keyword>
<proteinExistence type="predicted"/>
<dbReference type="Proteomes" id="UP000198287">
    <property type="component" value="Unassembled WGS sequence"/>
</dbReference>
<keyword evidence="1" id="KW-0472">Membrane</keyword>
<comment type="caution">
    <text evidence="2">The sequence shown here is derived from an EMBL/GenBank/DDBJ whole genome shotgun (WGS) entry which is preliminary data.</text>
</comment>
<feature type="non-terminal residue" evidence="2">
    <location>
        <position position="1"/>
    </location>
</feature>
<dbReference type="AlphaFoldDB" id="A0A226EYH6"/>
<name>A0A226EYH6_FOLCA</name>
<sequence length="140" mass="15314">SEFLFLVFAFFFVFWFAVFVKMKNQQNSYFQLPTGLLPGQGYTLKVDTVGWSGRTAPAGSRGGFSGGRGGGGGAAPAGGRGIVHIQKMRQIPNALPLPLQQLLFLLLLSLLRTLFPHLRDGNQGSSCLQYQPRQLTNLLQ</sequence>
<evidence type="ECO:0000313" key="2">
    <source>
        <dbReference type="EMBL" id="OXA62633.1"/>
    </source>
</evidence>
<keyword evidence="3" id="KW-1185">Reference proteome</keyword>
<protein>
    <submittedName>
        <fullName evidence="2">Uncharacterized protein</fullName>
    </submittedName>
</protein>
<gene>
    <name evidence="2" type="ORF">Fcan01_01701</name>
</gene>
<accession>A0A226EYH6</accession>
<dbReference type="EMBL" id="LNIX01000001">
    <property type="protein sequence ID" value="OXA62633.1"/>
    <property type="molecule type" value="Genomic_DNA"/>
</dbReference>
<keyword evidence="1" id="KW-1133">Transmembrane helix</keyword>
<organism evidence="2 3">
    <name type="scientific">Folsomia candida</name>
    <name type="common">Springtail</name>
    <dbReference type="NCBI Taxonomy" id="158441"/>
    <lineage>
        <taxon>Eukaryota</taxon>
        <taxon>Metazoa</taxon>
        <taxon>Ecdysozoa</taxon>
        <taxon>Arthropoda</taxon>
        <taxon>Hexapoda</taxon>
        <taxon>Collembola</taxon>
        <taxon>Entomobryomorpha</taxon>
        <taxon>Isotomoidea</taxon>
        <taxon>Isotomidae</taxon>
        <taxon>Proisotominae</taxon>
        <taxon>Folsomia</taxon>
    </lineage>
</organism>
<evidence type="ECO:0000256" key="1">
    <source>
        <dbReference type="SAM" id="Phobius"/>
    </source>
</evidence>
<evidence type="ECO:0000313" key="3">
    <source>
        <dbReference type="Proteomes" id="UP000198287"/>
    </source>
</evidence>
<reference evidence="2 3" key="1">
    <citation type="submission" date="2015-12" db="EMBL/GenBank/DDBJ databases">
        <title>The genome of Folsomia candida.</title>
        <authorList>
            <person name="Faddeeva A."/>
            <person name="Derks M.F."/>
            <person name="Anvar Y."/>
            <person name="Smit S."/>
            <person name="Van Straalen N."/>
            <person name="Roelofs D."/>
        </authorList>
    </citation>
    <scope>NUCLEOTIDE SEQUENCE [LARGE SCALE GENOMIC DNA]</scope>
    <source>
        <strain evidence="2 3">VU population</strain>
        <tissue evidence="2">Whole body</tissue>
    </source>
</reference>